<protein>
    <submittedName>
        <fullName evidence="1">Pentapeptide repeat-containing protein</fullName>
    </submittedName>
</protein>
<dbReference type="Proteomes" id="UP000829384">
    <property type="component" value="Unassembled WGS sequence"/>
</dbReference>
<gene>
    <name evidence="1" type="ORF">H9J30_04750</name>
</gene>
<proteinExistence type="predicted"/>
<dbReference type="PANTHER" id="PTHR42999:SF1">
    <property type="entry name" value="PENTAPEPTIDE REPEAT-CONTAINING PROTEIN"/>
    <property type="match status" value="1"/>
</dbReference>
<evidence type="ECO:0000313" key="2">
    <source>
        <dbReference type="Proteomes" id="UP000829384"/>
    </source>
</evidence>
<dbReference type="EMBL" id="JACSDI010000001">
    <property type="protein sequence ID" value="MCG9963238.1"/>
    <property type="molecule type" value="Genomic_DNA"/>
</dbReference>
<comment type="caution">
    <text evidence="1">The sequence shown here is derived from an EMBL/GenBank/DDBJ whole genome shotgun (WGS) entry which is preliminary data.</text>
</comment>
<dbReference type="Gene3D" id="2.160.20.80">
    <property type="entry name" value="E3 ubiquitin-protein ligase SopA"/>
    <property type="match status" value="1"/>
</dbReference>
<evidence type="ECO:0000313" key="1">
    <source>
        <dbReference type="EMBL" id="MCG9963238.1"/>
    </source>
</evidence>
<dbReference type="Pfam" id="PF13599">
    <property type="entry name" value="Pentapeptide_4"/>
    <property type="match status" value="1"/>
</dbReference>
<dbReference type="SUPFAM" id="SSF141571">
    <property type="entry name" value="Pentapeptide repeat-like"/>
    <property type="match status" value="1"/>
</dbReference>
<dbReference type="PANTHER" id="PTHR42999">
    <property type="entry name" value="ANTIBIOTIC RESISTANCE PROTEIN MCBG"/>
    <property type="match status" value="1"/>
</dbReference>
<dbReference type="InterPro" id="IPR052949">
    <property type="entry name" value="PA_immunity-related"/>
</dbReference>
<dbReference type="Pfam" id="PF13576">
    <property type="entry name" value="Pentapeptide_3"/>
    <property type="match status" value="1"/>
</dbReference>
<name>A0ABS9QSA3_9GAMM</name>
<keyword evidence="2" id="KW-1185">Reference proteome</keyword>
<organism evidence="1 2">
    <name type="scientific">Shewanella cutis</name>
    <dbReference type="NCBI Taxonomy" id="2766780"/>
    <lineage>
        <taxon>Bacteria</taxon>
        <taxon>Pseudomonadati</taxon>
        <taxon>Pseudomonadota</taxon>
        <taxon>Gammaproteobacteria</taxon>
        <taxon>Alteromonadales</taxon>
        <taxon>Shewanellaceae</taxon>
        <taxon>Shewanella</taxon>
    </lineage>
</organism>
<reference evidence="1 2" key="1">
    <citation type="submission" date="2020-08" db="EMBL/GenBank/DDBJ databases">
        <title>Whole genome sequence of Shewanella sp strain PS-2.</title>
        <authorList>
            <person name="Das S.K."/>
        </authorList>
    </citation>
    <scope>NUCLEOTIDE SEQUENCE [LARGE SCALE GENOMIC DNA]</scope>
    <source>
        <strain evidence="1 2">PS-2</strain>
    </source>
</reference>
<accession>A0ABS9QSA3</accession>
<dbReference type="RefSeq" id="WP_240129952.1">
    <property type="nucleotide sequence ID" value="NZ_JACSDI010000001.1"/>
</dbReference>
<sequence>MTTDANTSAANITAQTTIAQRVSLQGRHFFAQQFIGLDETQAHWQDLEFEECEFHDCQFSDSTFRQCKFIDCRFVGCNLSLVKVSLSHFNGVSFEECKLVGVDWTRASWPRVAFAAPFTFKACILNDSSFMGLKLDEMVLEACKVHDVDFREGSFNRANFTFSDFRHSLFGRTELLEADFSEATDYDIDIFNNKIKGAKFSRDEAIRLLNSLDITLVD</sequence>
<dbReference type="InterPro" id="IPR001646">
    <property type="entry name" value="5peptide_repeat"/>
</dbReference>